<keyword evidence="1" id="KW-0732">Signal</keyword>
<dbReference type="GO" id="GO:0016597">
    <property type="term" value="F:amino acid binding"/>
    <property type="evidence" value="ECO:0000318"/>
    <property type="project" value="GO_Central"/>
</dbReference>
<dbReference type="HOGENOM" id="CLU_056715_0_0_5"/>
<dbReference type="PhylomeDB" id="Q89H00"/>
<dbReference type="SMART" id="SM00062">
    <property type="entry name" value="PBPb"/>
    <property type="match status" value="1"/>
</dbReference>
<evidence type="ECO:0000313" key="4">
    <source>
        <dbReference type="EMBL" id="BAC51460.1"/>
    </source>
</evidence>
<sequence length="339" mass="36979">MRHFSAPVQRVCCIALQQREASARFGKTWRVMRCMDNIQTKRGGSAMTEAGRHRRGLFLLWGLVASCALGGVAMAQTSETGDLSFELVDPKVLRVCADPRNLPFSNEKGEGFENKLAELFADKLGKKLDYVFFPQATGFVRMTLGAHRCDVIMGFPQGDDLVQGTNPYYRTTYALVAKAGSGLEDVDTLEDTRLKGKHVGIVAGTPPATNMAIAGLMGDAKPYPLMIDTRFDNSAQAMIDDLSAGKIDAGVLWGPMAGFYAKKAGSLHVTPLVKETTGPKLVYRIGMGVRPADQNWKRQLNKLIQENQGEINKILLDFGVPLLDESDRPLGAETAKKAP</sequence>
<dbReference type="Gene3D" id="3.40.190.10">
    <property type="entry name" value="Periplasmic binding protein-like II"/>
    <property type="match status" value="2"/>
</dbReference>
<dbReference type="SUPFAM" id="SSF53850">
    <property type="entry name" value="Periplasmic binding protein-like II"/>
    <property type="match status" value="1"/>
</dbReference>
<dbReference type="KEGG" id="bja:bll6196"/>
<dbReference type="GO" id="GO:0030288">
    <property type="term" value="C:outer membrane-bounded periplasmic space"/>
    <property type="evidence" value="ECO:0000318"/>
    <property type="project" value="GO_Central"/>
</dbReference>
<feature type="transmembrane region" description="Helical" evidence="2">
    <location>
        <begin position="57"/>
        <end position="75"/>
    </location>
</feature>
<dbReference type="OrthoDB" id="176845at2"/>
<dbReference type="InterPro" id="IPR022448">
    <property type="entry name" value="Quinoprotein_dehydrogenase"/>
</dbReference>
<keyword evidence="2" id="KW-0812">Transmembrane</keyword>
<dbReference type="InParanoid" id="Q89H00"/>
<dbReference type="eggNOG" id="COG0834">
    <property type="taxonomic scope" value="Bacteria"/>
</dbReference>
<evidence type="ECO:0000259" key="3">
    <source>
        <dbReference type="SMART" id="SM00062"/>
    </source>
</evidence>
<reference evidence="5" key="1">
    <citation type="journal article" date="2002" name="DNA Res.">
        <title>Complete genomic sequence of nitrogen-fixing symbiotic bacterium Bradyrhizobium japonicum USDA110.</title>
        <authorList>
            <person name="Kaneko T."/>
            <person name="Nakamura Y."/>
            <person name="Sato S."/>
            <person name="Minamisawa K."/>
            <person name="Uchiumi T."/>
            <person name="Sasamoto S."/>
            <person name="Watanabe A."/>
            <person name="Idesawa K."/>
            <person name="Iriguchi M."/>
            <person name="Kawashima K."/>
            <person name="Kohara M."/>
            <person name="Matsumoto M."/>
            <person name="Shimpo S."/>
            <person name="Tsuruoka H."/>
            <person name="Wada T."/>
            <person name="Yamada M."/>
            <person name="Tabata S."/>
        </authorList>
    </citation>
    <scope>NUCLEOTIDE SEQUENCE [LARGE SCALE GENOMIC DNA]</scope>
    <source>
        <strain evidence="5">JCM 10833 / BCRC 13528 / IAM 13628 / NBRC 14792 / USDA 110</strain>
    </source>
</reference>
<dbReference type="AlphaFoldDB" id="Q89H00"/>
<keyword evidence="2" id="KW-0472">Membrane</keyword>
<keyword evidence="2" id="KW-1133">Transmembrane helix</keyword>
<evidence type="ECO:0000256" key="1">
    <source>
        <dbReference type="ARBA" id="ARBA00022729"/>
    </source>
</evidence>
<feature type="domain" description="Solute-binding protein family 3/N-terminal" evidence="3">
    <location>
        <begin position="92"/>
        <end position="322"/>
    </location>
</feature>
<dbReference type="PANTHER" id="PTHR35936:SF17">
    <property type="entry name" value="ARGININE-BINDING EXTRACELLULAR PROTEIN ARTP"/>
    <property type="match status" value="1"/>
</dbReference>
<dbReference type="NCBIfam" id="TIGR03871">
    <property type="entry name" value="ABC_peri_MoxJ_2"/>
    <property type="match status" value="1"/>
</dbReference>
<protein>
    <submittedName>
        <fullName evidence="4">Bll6196 protein</fullName>
    </submittedName>
</protein>
<dbReference type="EnsemblBacteria" id="BAC51460">
    <property type="protein sequence ID" value="BAC51460"/>
    <property type="gene ID" value="BAC51460"/>
</dbReference>
<dbReference type="PATRIC" id="fig|224911.5.peg.6333"/>
<accession>Q89H00</accession>
<proteinExistence type="predicted"/>
<dbReference type="PANTHER" id="PTHR35936">
    <property type="entry name" value="MEMBRANE-BOUND LYTIC MUREIN TRANSGLYCOSYLASE F"/>
    <property type="match status" value="1"/>
</dbReference>
<dbReference type="Pfam" id="PF00497">
    <property type="entry name" value="SBP_bac_3"/>
    <property type="match status" value="1"/>
</dbReference>
<name>Q89H00_BRADU</name>
<dbReference type="EMBL" id="BA000040">
    <property type="protein sequence ID" value="BAC51460.1"/>
    <property type="molecule type" value="Genomic_DNA"/>
</dbReference>
<dbReference type="InterPro" id="IPR001638">
    <property type="entry name" value="Solute-binding_3/MltF_N"/>
</dbReference>
<dbReference type="STRING" id="224911.AAV28_28530"/>
<gene>
    <name evidence="4" type="ordered locus">bll6196</name>
</gene>
<dbReference type="Proteomes" id="UP000002526">
    <property type="component" value="Chromosome"/>
</dbReference>
<keyword evidence="5" id="KW-1185">Reference proteome</keyword>
<organism evidence="4 5">
    <name type="scientific">Bradyrhizobium diazoefficiens (strain JCM 10833 / BCRC 13528 / IAM 13628 / NBRC 14792 / USDA 110)</name>
    <dbReference type="NCBI Taxonomy" id="224911"/>
    <lineage>
        <taxon>Bacteria</taxon>
        <taxon>Pseudomonadati</taxon>
        <taxon>Pseudomonadota</taxon>
        <taxon>Alphaproteobacteria</taxon>
        <taxon>Hyphomicrobiales</taxon>
        <taxon>Nitrobacteraceae</taxon>
        <taxon>Bradyrhizobium</taxon>
    </lineage>
</organism>
<evidence type="ECO:0000256" key="2">
    <source>
        <dbReference type="SAM" id="Phobius"/>
    </source>
</evidence>
<evidence type="ECO:0000313" key="5">
    <source>
        <dbReference type="Proteomes" id="UP000002526"/>
    </source>
</evidence>